<dbReference type="EMBL" id="JAGFBR010000002">
    <property type="protein sequence ID" value="KAH0469687.1"/>
    <property type="molecule type" value="Genomic_DNA"/>
</dbReference>
<organism evidence="1 2">
    <name type="scientific">Dendrobium chrysotoxum</name>
    <name type="common">Orchid</name>
    <dbReference type="NCBI Taxonomy" id="161865"/>
    <lineage>
        <taxon>Eukaryota</taxon>
        <taxon>Viridiplantae</taxon>
        <taxon>Streptophyta</taxon>
        <taxon>Embryophyta</taxon>
        <taxon>Tracheophyta</taxon>
        <taxon>Spermatophyta</taxon>
        <taxon>Magnoliopsida</taxon>
        <taxon>Liliopsida</taxon>
        <taxon>Asparagales</taxon>
        <taxon>Orchidaceae</taxon>
        <taxon>Epidendroideae</taxon>
        <taxon>Malaxideae</taxon>
        <taxon>Dendrobiinae</taxon>
        <taxon>Dendrobium</taxon>
    </lineage>
</organism>
<keyword evidence="2" id="KW-1185">Reference proteome</keyword>
<proteinExistence type="predicted"/>
<gene>
    <name evidence="1" type="ORF">IEQ34_001245</name>
</gene>
<evidence type="ECO:0000313" key="2">
    <source>
        <dbReference type="Proteomes" id="UP000775213"/>
    </source>
</evidence>
<sequence>MVAGIIIEVVVVVVEEEAGIIMVLDMNEAGELVREAMSMEEVGRAIVEGEIMPSNGVVMVLSPSISGKCSCSGNISKAEKVGIIKVIAFQSADMKKRYESTATVIDAPAAFRRHRKPDRSSACISFCIFLISSISPVKNMGNNRGGGKEGKGWWMDQFVMLVGGNMDRMELYVSDLEREIDNSSTYEGSTQERVAVLQLQFGALPECSTGFNSRVRAEECGRSVSEIVGQS</sequence>
<reference evidence="1 2" key="1">
    <citation type="journal article" date="2021" name="Hortic Res">
        <title>Chromosome-scale assembly of the Dendrobium chrysotoxum genome enhances the understanding of orchid evolution.</title>
        <authorList>
            <person name="Zhang Y."/>
            <person name="Zhang G.Q."/>
            <person name="Zhang D."/>
            <person name="Liu X.D."/>
            <person name="Xu X.Y."/>
            <person name="Sun W.H."/>
            <person name="Yu X."/>
            <person name="Zhu X."/>
            <person name="Wang Z.W."/>
            <person name="Zhao X."/>
            <person name="Zhong W.Y."/>
            <person name="Chen H."/>
            <person name="Yin W.L."/>
            <person name="Huang T."/>
            <person name="Niu S.C."/>
            <person name="Liu Z.J."/>
        </authorList>
    </citation>
    <scope>NUCLEOTIDE SEQUENCE [LARGE SCALE GENOMIC DNA]</scope>
    <source>
        <strain evidence="1">Lindl</strain>
    </source>
</reference>
<name>A0AAV7HMS4_DENCH</name>
<evidence type="ECO:0000313" key="1">
    <source>
        <dbReference type="EMBL" id="KAH0469687.1"/>
    </source>
</evidence>
<dbReference type="AlphaFoldDB" id="A0AAV7HMS4"/>
<accession>A0AAV7HMS4</accession>
<protein>
    <submittedName>
        <fullName evidence="1">Uncharacterized protein</fullName>
    </submittedName>
</protein>
<comment type="caution">
    <text evidence="1">The sequence shown here is derived from an EMBL/GenBank/DDBJ whole genome shotgun (WGS) entry which is preliminary data.</text>
</comment>
<dbReference type="Proteomes" id="UP000775213">
    <property type="component" value="Unassembled WGS sequence"/>
</dbReference>